<dbReference type="EMBL" id="CASHTH010000293">
    <property type="protein sequence ID" value="CAI7997082.1"/>
    <property type="molecule type" value="Genomic_DNA"/>
</dbReference>
<dbReference type="InterPro" id="IPR058240">
    <property type="entry name" value="rSAM_sf"/>
</dbReference>
<dbReference type="InterPro" id="IPR007197">
    <property type="entry name" value="rSAM"/>
</dbReference>
<keyword evidence="4" id="KW-0004">4Fe-4S</keyword>
<gene>
    <name evidence="15" type="ORF">GBAR_LOCUS2045</name>
</gene>
<keyword evidence="5" id="KW-0949">S-adenosyl-L-methionine</keyword>
<dbReference type="EC" id="4.1.99.22" evidence="3"/>
<evidence type="ECO:0000313" key="16">
    <source>
        <dbReference type="Proteomes" id="UP001174909"/>
    </source>
</evidence>
<organism evidence="15 16">
    <name type="scientific">Geodia barretti</name>
    <name type="common">Barrett's horny sponge</name>
    <dbReference type="NCBI Taxonomy" id="519541"/>
    <lineage>
        <taxon>Eukaryota</taxon>
        <taxon>Metazoa</taxon>
        <taxon>Porifera</taxon>
        <taxon>Demospongiae</taxon>
        <taxon>Heteroscleromorpha</taxon>
        <taxon>Tetractinellida</taxon>
        <taxon>Astrophorina</taxon>
        <taxon>Geodiidae</taxon>
        <taxon>Geodia</taxon>
    </lineage>
</organism>
<dbReference type="CDD" id="cd01335">
    <property type="entry name" value="Radical_SAM"/>
    <property type="match status" value="1"/>
</dbReference>
<evidence type="ECO:0000313" key="15">
    <source>
        <dbReference type="EMBL" id="CAI7997082.1"/>
    </source>
</evidence>
<comment type="cofactor">
    <cofactor evidence="1">
        <name>[4Fe-4S] cluster</name>
        <dbReference type="ChEBI" id="CHEBI:49883"/>
    </cofactor>
</comment>
<dbReference type="InterPro" id="IPR050105">
    <property type="entry name" value="MoCo_biosynth_MoaA/MoaC"/>
</dbReference>
<evidence type="ECO:0000256" key="7">
    <source>
        <dbReference type="ARBA" id="ARBA00022741"/>
    </source>
</evidence>
<keyword evidence="9" id="KW-0411">Iron-sulfur</keyword>
<keyword evidence="7" id="KW-0547">Nucleotide-binding</keyword>
<dbReference type="PANTHER" id="PTHR22960">
    <property type="entry name" value="MOLYBDOPTERIN COFACTOR SYNTHESIS PROTEIN A"/>
    <property type="match status" value="1"/>
</dbReference>
<feature type="domain" description="Radical SAM core" evidence="14">
    <location>
        <begin position="5"/>
        <end position="225"/>
    </location>
</feature>
<keyword evidence="16" id="KW-1185">Reference proteome</keyword>
<evidence type="ECO:0000256" key="10">
    <source>
        <dbReference type="ARBA" id="ARBA00023134"/>
    </source>
</evidence>
<dbReference type="PROSITE" id="PS01305">
    <property type="entry name" value="MOAA_NIFB_PQQE"/>
    <property type="match status" value="1"/>
</dbReference>
<evidence type="ECO:0000256" key="9">
    <source>
        <dbReference type="ARBA" id="ARBA00023014"/>
    </source>
</evidence>
<dbReference type="InterPro" id="IPR013483">
    <property type="entry name" value="MoaA"/>
</dbReference>
<dbReference type="PROSITE" id="PS51918">
    <property type="entry name" value="RADICAL_SAM"/>
    <property type="match status" value="1"/>
</dbReference>
<evidence type="ECO:0000256" key="12">
    <source>
        <dbReference type="ARBA" id="ARBA00023239"/>
    </source>
</evidence>
<dbReference type="Pfam" id="PF04055">
    <property type="entry name" value="Radical_SAM"/>
    <property type="match status" value="1"/>
</dbReference>
<dbReference type="GO" id="GO:0061799">
    <property type="term" value="F:cyclic pyranopterin monophosphate synthase activity"/>
    <property type="evidence" value="ECO:0007669"/>
    <property type="project" value="TreeGrafter"/>
</dbReference>
<evidence type="ECO:0000256" key="5">
    <source>
        <dbReference type="ARBA" id="ARBA00022691"/>
    </source>
</evidence>
<protein>
    <recommendedName>
        <fullName evidence="3">GTP 3',8-cyclase</fullName>
        <ecNumber evidence="3">4.1.99.22</ecNumber>
    </recommendedName>
</protein>
<accession>A0AA35QYF2</accession>
<dbReference type="SMART" id="SM00729">
    <property type="entry name" value="Elp3"/>
    <property type="match status" value="1"/>
</dbReference>
<dbReference type="AlphaFoldDB" id="A0AA35QYF2"/>
<dbReference type="GO" id="GO:0046872">
    <property type="term" value="F:metal ion binding"/>
    <property type="evidence" value="ECO:0007669"/>
    <property type="project" value="UniProtKB-KW"/>
</dbReference>
<evidence type="ECO:0000259" key="14">
    <source>
        <dbReference type="PROSITE" id="PS51918"/>
    </source>
</evidence>
<dbReference type="Pfam" id="PF06463">
    <property type="entry name" value="Mob_synth_C"/>
    <property type="match status" value="1"/>
</dbReference>
<dbReference type="GO" id="GO:0061798">
    <property type="term" value="F:GTP 3',8'-cyclase activity"/>
    <property type="evidence" value="ECO:0007669"/>
    <property type="project" value="UniProtKB-EC"/>
</dbReference>
<evidence type="ECO:0000256" key="4">
    <source>
        <dbReference type="ARBA" id="ARBA00022485"/>
    </source>
</evidence>
<evidence type="ECO:0000256" key="2">
    <source>
        <dbReference type="ARBA" id="ARBA00005046"/>
    </source>
</evidence>
<evidence type="ECO:0000256" key="3">
    <source>
        <dbReference type="ARBA" id="ARBA00012167"/>
    </source>
</evidence>
<keyword evidence="11" id="KW-0501">Molybdenum cofactor biosynthesis</keyword>
<dbReference type="InterPro" id="IPR000385">
    <property type="entry name" value="MoaA_NifB_PqqE_Fe-S-bd_CS"/>
</dbReference>
<dbReference type="GO" id="GO:0006777">
    <property type="term" value="P:Mo-molybdopterin cofactor biosynthetic process"/>
    <property type="evidence" value="ECO:0007669"/>
    <property type="project" value="UniProtKB-KW"/>
</dbReference>
<keyword evidence="8" id="KW-0408">Iron</keyword>
<dbReference type="GO" id="GO:0005525">
    <property type="term" value="F:GTP binding"/>
    <property type="evidence" value="ECO:0007669"/>
    <property type="project" value="UniProtKB-KW"/>
</dbReference>
<dbReference type="SFLD" id="SFLDS00029">
    <property type="entry name" value="Radical_SAM"/>
    <property type="match status" value="1"/>
</dbReference>
<evidence type="ECO:0000256" key="13">
    <source>
        <dbReference type="ARBA" id="ARBA00048697"/>
    </source>
</evidence>
<evidence type="ECO:0000256" key="8">
    <source>
        <dbReference type="ARBA" id="ARBA00023004"/>
    </source>
</evidence>
<evidence type="ECO:0000256" key="11">
    <source>
        <dbReference type="ARBA" id="ARBA00023150"/>
    </source>
</evidence>
<keyword evidence="10" id="KW-0342">GTP-binding</keyword>
<dbReference type="SFLD" id="SFLDG01067">
    <property type="entry name" value="SPASM/twitch_domain_containing"/>
    <property type="match status" value="1"/>
</dbReference>
<dbReference type="InterPro" id="IPR010505">
    <property type="entry name" value="MoaA_twitch"/>
</dbReference>
<comment type="pathway">
    <text evidence="2">Cofactor biosynthesis; molybdopterin biosynthesis.</text>
</comment>
<comment type="catalytic activity">
    <reaction evidence="13">
        <text>GTP + AH2 + S-adenosyl-L-methionine = (8S)-3',8-cyclo-7,8-dihydroguanosine 5'-triphosphate + 5'-deoxyadenosine + L-methionine + A + H(+)</text>
        <dbReference type="Rhea" id="RHEA:49576"/>
        <dbReference type="ChEBI" id="CHEBI:13193"/>
        <dbReference type="ChEBI" id="CHEBI:15378"/>
        <dbReference type="ChEBI" id="CHEBI:17319"/>
        <dbReference type="ChEBI" id="CHEBI:17499"/>
        <dbReference type="ChEBI" id="CHEBI:37565"/>
        <dbReference type="ChEBI" id="CHEBI:57844"/>
        <dbReference type="ChEBI" id="CHEBI:59789"/>
        <dbReference type="ChEBI" id="CHEBI:131766"/>
        <dbReference type="EC" id="4.1.99.22"/>
    </reaction>
</comment>
<dbReference type="SUPFAM" id="SSF102114">
    <property type="entry name" value="Radical SAM enzymes"/>
    <property type="match status" value="1"/>
</dbReference>
<dbReference type="InterPro" id="IPR040064">
    <property type="entry name" value="MoaA-like"/>
</dbReference>
<evidence type="ECO:0000256" key="1">
    <source>
        <dbReference type="ARBA" id="ARBA00001966"/>
    </source>
</evidence>
<dbReference type="CDD" id="cd21117">
    <property type="entry name" value="Twitch_MoaA"/>
    <property type="match status" value="1"/>
</dbReference>
<sequence length="338" mass="37081">MITDLFGRPLRDLRISVTDRCNFRCPYCMPAEIFGEAYEFLPKDEILTFEEISRLAAIFVDAGVNKLRITGGEPLLRVDLPKLIAQLSAIPGADDITLTTNGYLLAQQATQLAEAGLVRITVSLDSLDDEVFKRMNGRGFGTRRVLDGIGRASDAGLNPVKINAVVQKGVNDHTVVELARHFKGTGHIVRFIEYMDVGTRNGWKLDEVVSAAEIVAMIDAELPLEPADPNYLGEVANRWRYRDGAGEIGVIASVTQPFCSNCTRARLSTDGKLYTCLFATDGVDLRGPMRKGASNAELADVIAGAWSVRRDRYSEERAELTAAETASRPKVEMYHIGG</sequence>
<dbReference type="NCBIfam" id="TIGR02666">
    <property type="entry name" value="moaA"/>
    <property type="match status" value="1"/>
</dbReference>
<proteinExistence type="inferred from homology"/>
<reference evidence="15" key="1">
    <citation type="submission" date="2023-03" db="EMBL/GenBank/DDBJ databases">
        <authorList>
            <person name="Steffen K."/>
            <person name="Cardenas P."/>
        </authorList>
    </citation>
    <scope>NUCLEOTIDE SEQUENCE</scope>
</reference>
<dbReference type="InterPro" id="IPR006638">
    <property type="entry name" value="Elp3/MiaA/NifB-like_rSAM"/>
</dbReference>
<keyword evidence="12" id="KW-0456">Lyase</keyword>
<dbReference type="Gene3D" id="3.20.20.70">
    <property type="entry name" value="Aldolase class I"/>
    <property type="match status" value="1"/>
</dbReference>
<dbReference type="GO" id="GO:0051539">
    <property type="term" value="F:4 iron, 4 sulfur cluster binding"/>
    <property type="evidence" value="ECO:0007669"/>
    <property type="project" value="UniProtKB-KW"/>
</dbReference>
<dbReference type="HAMAP" id="MF_01225_B">
    <property type="entry name" value="MoaA_B"/>
    <property type="match status" value="1"/>
</dbReference>
<dbReference type="PANTHER" id="PTHR22960:SF0">
    <property type="entry name" value="MOLYBDENUM COFACTOR BIOSYNTHESIS PROTEIN 1"/>
    <property type="match status" value="1"/>
</dbReference>
<evidence type="ECO:0000256" key="6">
    <source>
        <dbReference type="ARBA" id="ARBA00022723"/>
    </source>
</evidence>
<dbReference type="SFLD" id="SFLDG01386">
    <property type="entry name" value="main_SPASM_domain-containing"/>
    <property type="match status" value="1"/>
</dbReference>
<comment type="caution">
    <text evidence="15">The sequence shown here is derived from an EMBL/GenBank/DDBJ whole genome shotgun (WGS) entry which is preliminary data.</text>
</comment>
<dbReference type="InterPro" id="IPR013785">
    <property type="entry name" value="Aldolase_TIM"/>
</dbReference>
<keyword evidence="6" id="KW-0479">Metal-binding</keyword>
<dbReference type="SFLD" id="SFLDG01383">
    <property type="entry name" value="cyclic_pyranopterin_phosphate"/>
    <property type="match status" value="1"/>
</dbReference>
<name>A0AA35QYF2_GEOBA</name>
<dbReference type="Proteomes" id="UP001174909">
    <property type="component" value="Unassembled WGS sequence"/>
</dbReference>